<evidence type="ECO:0000259" key="11">
    <source>
        <dbReference type="PROSITE" id="PS50221"/>
    </source>
</evidence>
<dbReference type="Pfam" id="PF00002">
    <property type="entry name" value="7tm_2"/>
    <property type="match status" value="1"/>
</dbReference>
<dbReference type="FunFam" id="1.20.1070.10:FF:000058">
    <property type="entry name" value="Adhesion G protein-coupled receptor F5"/>
    <property type="match status" value="1"/>
</dbReference>
<accession>A0A5N5LP51</accession>
<dbReference type="SUPFAM" id="SSF81321">
    <property type="entry name" value="Family A G protein-coupled receptor-like"/>
    <property type="match status" value="1"/>
</dbReference>
<evidence type="ECO:0000313" key="13">
    <source>
        <dbReference type="EMBL" id="KAB5543736.1"/>
    </source>
</evidence>
<evidence type="ECO:0000256" key="2">
    <source>
        <dbReference type="ARBA" id="ARBA00007343"/>
    </source>
</evidence>
<feature type="transmembrane region" description="Helical" evidence="10">
    <location>
        <begin position="297"/>
        <end position="317"/>
    </location>
</feature>
<evidence type="ECO:0000256" key="7">
    <source>
        <dbReference type="ARBA" id="ARBA00023157"/>
    </source>
</evidence>
<evidence type="ECO:0000259" key="12">
    <source>
        <dbReference type="PROSITE" id="PS50261"/>
    </source>
</evidence>
<dbReference type="PROSITE" id="PS50221">
    <property type="entry name" value="GAIN_B"/>
    <property type="match status" value="1"/>
</dbReference>
<sequence length="582" mass="63402">MASLSSNATLEAQNIIDSPATITTIVDILTIVSNLSQTIFINQTIMTDFLQTVDVVGSVGARDTWVFLNENNATTNASSELLNSTENFGHRLPDENFNITTNSSSLNKANITAPFSGEFGINLTTQVSFPEIIAPTFITIIISSAFDNILPVRNLTYNDSSQTGTRINGDVVLIETNSTINNISLSFDIKNKALVNPQCVFWNFSLLNGVGGWDSTGCQLKTLGNETERFTCECNHTTSFSILMSPFSLDKALILDYITYIGVGISMASLVLCLIIEIIIWKSVARNDTSYMRHVSVVNIAVSLLIADICFIIGAAVTQGEGPCSTATFFMHFFYLALFFWMLLSALLLLYRTIMVFSRMTRGAMMAIAFTVGYGAPLIIAVITVASTAGRKGYIQKDYNCWLNWNETKALLAFVIPALTIVAINLLVLIVVLCKMMRRGVNASTQPDDKHPLLVIARCVGILTPLFGLTWGFGIGTMVSPNFGIHVVFAFLNSLQGFFILLFGTLLDSKVREALAGKFSLSNLSSNRTRSTSAGPSSSSGFPFIQRLRRRNVYNVSNGQVRSSSNSNEAADSSAAAPETQL</sequence>
<feature type="domain" description="GAIN-B" evidence="11">
    <location>
        <begin position="95"/>
        <end position="250"/>
    </location>
</feature>
<protein>
    <recommendedName>
        <fullName evidence="15">G-protein coupled receptors family 2 profile 2 domain-containing protein</fullName>
    </recommendedName>
</protein>
<evidence type="ECO:0008006" key="15">
    <source>
        <dbReference type="Google" id="ProtNLM"/>
    </source>
</evidence>
<dbReference type="Gene3D" id="1.20.1070.10">
    <property type="entry name" value="Rhodopsin 7-helix transmembrane proteins"/>
    <property type="match status" value="1"/>
</dbReference>
<keyword evidence="8" id="KW-0325">Glycoprotein</keyword>
<feature type="domain" description="G-protein coupled receptors family 2 profile 2" evidence="12">
    <location>
        <begin position="255"/>
        <end position="508"/>
    </location>
</feature>
<dbReference type="PRINTS" id="PR00249">
    <property type="entry name" value="GPCRSECRETIN"/>
</dbReference>
<dbReference type="InterPro" id="IPR017981">
    <property type="entry name" value="GPCR_2-like_7TM"/>
</dbReference>
<dbReference type="Pfam" id="PF01825">
    <property type="entry name" value="GPS"/>
    <property type="match status" value="1"/>
</dbReference>
<dbReference type="EMBL" id="VFJC01000018">
    <property type="protein sequence ID" value="KAB5543736.1"/>
    <property type="molecule type" value="Genomic_DNA"/>
</dbReference>
<dbReference type="AlphaFoldDB" id="A0A5N5LP51"/>
<feature type="transmembrane region" description="Helical" evidence="10">
    <location>
        <begin position="257"/>
        <end position="276"/>
    </location>
</feature>
<dbReference type="InterPro" id="IPR008078">
    <property type="entry name" value="GPCR_2_Ig-hepta-like_rcpt"/>
</dbReference>
<evidence type="ECO:0000256" key="1">
    <source>
        <dbReference type="ARBA" id="ARBA00004141"/>
    </source>
</evidence>
<feature type="transmembrane region" description="Helical" evidence="10">
    <location>
        <begin position="455"/>
        <end position="477"/>
    </location>
</feature>
<evidence type="ECO:0000313" key="14">
    <source>
        <dbReference type="Proteomes" id="UP000327468"/>
    </source>
</evidence>
<evidence type="ECO:0000256" key="5">
    <source>
        <dbReference type="ARBA" id="ARBA00022989"/>
    </source>
</evidence>
<keyword evidence="4" id="KW-0732">Signal</keyword>
<dbReference type="InterPro" id="IPR057244">
    <property type="entry name" value="GAIN_B"/>
</dbReference>
<comment type="caution">
    <text evidence="13">The sequence shown here is derived from an EMBL/GenBank/DDBJ whole genome shotgun (WGS) entry which is preliminary data.</text>
</comment>
<dbReference type="InterPro" id="IPR051587">
    <property type="entry name" value="Adhesion_GPCR"/>
</dbReference>
<dbReference type="InterPro" id="IPR000203">
    <property type="entry name" value="GPS"/>
</dbReference>
<dbReference type="Gene3D" id="2.60.220.50">
    <property type="match status" value="1"/>
</dbReference>
<feature type="region of interest" description="Disordered" evidence="9">
    <location>
        <begin position="558"/>
        <end position="582"/>
    </location>
</feature>
<keyword evidence="3 10" id="KW-0812">Transmembrane</keyword>
<evidence type="ECO:0000256" key="8">
    <source>
        <dbReference type="ARBA" id="ARBA00023180"/>
    </source>
</evidence>
<keyword evidence="7" id="KW-1015">Disulfide bond</keyword>
<dbReference type="SMART" id="SM00303">
    <property type="entry name" value="GPS"/>
    <property type="match status" value="1"/>
</dbReference>
<feature type="transmembrane region" description="Helical" evidence="10">
    <location>
        <begin position="410"/>
        <end position="434"/>
    </location>
</feature>
<feature type="transmembrane region" description="Helical" evidence="10">
    <location>
        <begin position="363"/>
        <end position="390"/>
    </location>
</feature>
<comment type="subcellular location">
    <subcellularLocation>
        <location evidence="1">Membrane</location>
        <topology evidence="1">Multi-pass membrane protein</topology>
    </subcellularLocation>
</comment>
<evidence type="ECO:0000256" key="4">
    <source>
        <dbReference type="ARBA" id="ARBA00022729"/>
    </source>
</evidence>
<dbReference type="GO" id="GO:0007189">
    <property type="term" value="P:adenylate cyclase-activating G protein-coupled receptor signaling pathway"/>
    <property type="evidence" value="ECO:0007669"/>
    <property type="project" value="TreeGrafter"/>
</dbReference>
<feature type="transmembrane region" description="Helical" evidence="10">
    <location>
        <begin position="329"/>
        <end position="351"/>
    </location>
</feature>
<evidence type="ECO:0000256" key="9">
    <source>
        <dbReference type="SAM" id="MobiDB-lite"/>
    </source>
</evidence>
<proteinExistence type="inferred from homology"/>
<name>A0A5N5LP51_PANHP</name>
<evidence type="ECO:0000256" key="6">
    <source>
        <dbReference type="ARBA" id="ARBA00023136"/>
    </source>
</evidence>
<keyword evidence="6 10" id="KW-0472">Membrane</keyword>
<evidence type="ECO:0000256" key="10">
    <source>
        <dbReference type="SAM" id="Phobius"/>
    </source>
</evidence>
<feature type="compositionally biased region" description="Low complexity" evidence="9">
    <location>
        <begin position="563"/>
        <end position="582"/>
    </location>
</feature>
<dbReference type="PROSITE" id="PS50261">
    <property type="entry name" value="G_PROTEIN_RECEP_F2_4"/>
    <property type="match status" value="1"/>
</dbReference>
<dbReference type="GO" id="GO:0004930">
    <property type="term" value="F:G protein-coupled receptor activity"/>
    <property type="evidence" value="ECO:0007669"/>
    <property type="project" value="InterPro"/>
</dbReference>
<dbReference type="InterPro" id="IPR046338">
    <property type="entry name" value="GAIN_dom_sf"/>
</dbReference>
<keyword evidence="5 10" id="KW-1133">Transmembrane helix</keyword>
<dbReference type="PANTHER" id="PTHR45813:SF4">
    <property type="entry name" value="ADHESION G PROTEIN-COUPLED RECEPTOR F5"/>
    <property type="match status" value="1"/>
</dbReference>
<dbReference type="Proteomes" id="UP000327468">
    <property type="component" value="Chromosome 17"/>
</dbReference>
<reference evidence="13 14" key="1">
    <citation type="submission" date="2019-06" db="EMBL/GenBank/DDBJ databases">
        <title>A chromosome-scale genome assembly of the striped catfish, Pangasianodon hypophthalmus.</title>
        <authorList>
            <person name="Wen M."/>
            <person name="Zahm M."/>
            <person name="Roques C."/>
            <person name="Cabau C."/>
            <person name="Klopp C."/>
            <person name="Donnadieu C."/>
            <person name="Jouanno E."/>
            <person name="Avarre J.-C."/>
            <person name="Campet M."/>
            <person name="Ha T.T.T."/>
            <person name="Dugue R."/>
            <person name="Lampietro C."/>
            <person name="Louis A."/>
            <person name="Herpin A."/>
            <person name="Echchiki A."/>
            <person name="Berthelot C."/>
            <person name="Parey E."/>
            <person name="Roest-Crollius H."/>
            <person name="Braasch I."/>
            <person name="Postlethwait J."/>
            <person name="Bobe J."/>
            <person name="Montfort J."/>
            <person name="Bouchez O."/>
            <person name="Begum T."/>
            <person name="Schartl M."/>
            <person name="Guiguen Y."/>
        </authorList>
    </citation>
    <scope>NUCLEOTIDE SEQUENCE [LARGE SCALE GENOMIC DNA]</scope>
    <source>
        <strain evidence="13 14">Indonesia</strain>
        <tissue evidence="13">Blood</tissue>
    </source>
</reference>
<dbReference type="PRINTS" id="PR01695">
    <property type="entry name" value="IGHEPTARCPTR"/>
</dbReference>
<dbReference type="PANTHER" id="PTHR45813">
    <property type="entry name" value="IG-LIKE DOMAIN-CONTAINING PROTEIN"/>
    <property type="match status" value="1"/>
</dbReference>
<dbReference type="InterPro" id="IPR000832">
    <property type="entry name" value="GPCR_2_secretin-like"/>
</dbReference>
<feature type="transmembrane region" description="Helical" evidence="10">
    <location>
        <begin position="483"/>
        <end position="507"/>
    </location>
</feature>
<evidence type="ECO:0000256" key="3">
    <source>
        <dbReference type="ARBA" id="ARBA00022692"/>
    </source>
</evidence>
<dbReference type="GO" id="GO:0016020">
    <property type="term" value="C:membrane"/>
    <property type="evidence" value="ECO:0007669"/>
    <property type="project" value="UniProtKB-SubCell"/>
</dbReference>
<dbReference type="GO" id="GO:0007166">
    <property type="term" value="P:cell surface receptor signaling pathway"/>
    <property type="evidence" value="ECO:0007669"/>
    <property type="project" value="InterPro"/>
</dbReference>
<organism evidence="13 14">
    <name type="scientific">Pangasianodon hypophthalmus</name>
    <name type="common">Striped catfish</name>
    <name type="synonym">Helicophagus hypophthalmus</name>
    <dbReference type="NCBI Taxonomy" id="310915"/>
    <lineage>
        <taxon>Eukaryota</taxon>
        <taxon>Metazoa</taxon>
        <taxon>Chordata</taxon>
        <taxon>Craniata</taxon>
        <taxon>Vertebrata</taxon>
        <taxon>Euteleostomi</taxon>
        <taxon>Actinopterygii</taxon>
        <taxon>Neopterygii</taxon>
        <taxon>Teleostei</taxon>
        <taxon>Ostariophysi</taxon>
        <taxon>Siluriformes</taxon>
        <taxon>Pangasiidae</taxon>
        <taxon>Pangasianodon</taxon>
    </lineage>
</organism>
<keyword evidence="14" id="KW-1185">Reference proteome</keyword>
<comment type="similarity">
    <text evidence="2">Belongs to the G-protein coupled receptor 2 family. Adhesion G-protein coupled receptor (ADGR) subfamily.</text>
</comment>
<gene>
    <name evidence="13" type="ORF">PHYPO_G00083020</name>
</gene>